<evidence type="ECO:0000256" key="4">
    <source>
        <dbReference type="ARBA" id="ARBA00006679"/>
    </source>
</evidence>
<name>A0A7R9BR00_9CRUS</name>
<feature type="transmembrane region" description="Helical" evidence="13">
    <location>
        <begin position="12"/>
        <end position="31"/>
    </location>
</feature>
<dbReference type="PANTHER" id="PTHR13163:SF0">
    <property type="entry name" value="NOVEL ACETYLCHOLINE RECEPTOR CHAPERONE"/>
    <property type="match status" value="1"/>
</dbReference>
<dbReference type="GO" id="GO:0005789">
    <property type="term" value="C:endoplasmic reticulum membrane"/>
    <property type="evidence" value="ECO:0007669"/>
    <property type="project" value="UniProtKB-SubCell"/>
</dbReference>
<feature type="transmembrane region" description="Helical" evidence="13">
    <location>
        <begin position="129"/>
        <end position="148"/>
    </location>
</feature>
<keyword evidence="5 13" id="KW-0812">Transmembrane</keyword>
<dbReference type="PANTHER" id="PTHR13163">
    <property type="entry name" value="SPINAL CORD EXPRESSION PROTEIN 4"/>
    <property type="match status" value="1"/>
</dbReference>
<dbReference type="GO" id="GO:0031410">
    <property type="term" value="C:cytoplasmic vesicle"/>
    <property type="evidence" value="ECO:0007669"/>
    <property type="project" value="UniProtKB-SubCell"/>
</dbReference>
<dbReference type="EMBL" id="OA883312">
    <property type="protein sequence ID" value="CAD7278573.1"/>
    <property type="molecule type" value="Genomic_DNA"/>
</dbReference>
<evidence type="ECO:0000256" key="3">
    <source>
        <dbReference type="ARBA" id="ARBA00004585"/>
    </source>
</evidence>
<evidence type="ECO:0000256" key="6">
    <source>
        <dbReference type="ARBA" id="ARBA00022824"/>
    </source>
</evidence>
<keyword evidence="7 13" id="KW-1133">Transmembrane helix</keyword>
<dbReference type="GO" id="GO:0005778">
    <property type="term" value="C:peroxisomal membrane"/>
    <property type="evidence" value="ECO:0007669"/>
    <property type="project" value="UniProtKB-SubCell"/>
</dbReference>
<evidence type="ECO:0000256" key="8">
    <source>
        <dbReference type="ARBA" id="ARBA00023136"/>
    </source>
</evidence>
<evidence type="ECO:0000256" key="12">
    <source>
        <dbReference type="ARBA" id="ARBA00024424"/>
    </source>
</evidence>
<dbReference type="EMBL" id="CAJPEX010001275">
    <property type="protein sequence ID" value="CAG0918725.1"/>
    <property type="molecule type" value="Genomic_DNA"/>
</dbReference>
<evidence type="ECO:0000256" key="13">
    <source>
        <dbReference type="SAM" id="Phobius"/>
    </source>
</evidence>
<dbReference type="GO" id="GO:0051131">
    <property type="term" value="P:chaperone-mediated protein complex assembly"/>
    <property type="evidence" value="ECO:0007669"/>
    <property type="project" value="TreeGrafter"/>
</dbReference>
<dbReference type="AlphaFoldDB" id="A0A7R9BR00"/>
<organism evidence="14">
    <name type="scientific">Notodromas monacha</name>
    <dbReference type="NCBI Taxonomy" id="399045"/>
    <lineage>
        <taxon>Eukaryota</taxon>
        <taxon>Metazoa</taxon>
        <taxon>Ecdysozoa</taxon>
        <taxon>Arthropoda</taxon>
        <taxon>Crustacea</taxon>
        <taxon>Oligostraca</taxon>
        <taxon>Ostracoda</taxon>
        <taxon>Podocopa</taxon>
        <taxon>Podocopida</taxon>
        <taxon>Cypridocopina</taxon>
        <taxon>Cypridoidea</taxon>
        <taxon>Cyprididae</taxon>
        <taxon>Notodromas</taxon>
    </lineage>
</organism>
<evidence type="ECO:0000313" key="14">
    <source>
        <dbReference type="EMBL" id="CAD7278573.1"/>
    </source>
</evidence>
<dbReference type="OrthoDB" id="432685at2759"/>
<reference evidence="14" key="1">
    <citation type="submission" date="2020-11" db="EMBL/GenBank/DDBJ databases">
        <authorList>
            <person name="Tran Van P."/>
        </authorList>
    </citation>
    <scope>NUCLEOTIDE SEQUENCE</scope>
</reference>
<evidence type="ECO:0000256" key="9">
    <source>
        <dbReference type="ARBA" id="ARBA00023140"/>
    </source>
</evidence>
<protein>
    <recommendedName>
        <fullName evidence="12">Novel acetylcholine receptor chaperone</fullName>
    </recommendedName>
</protein>
<dbReference type="Proteomes" id="UP000678499">
    <property type="component" value="Unassembled WGS sequence"/>
</dbReference>
<accession>A0A7R9BR00</accession>
<keyword evidence="15" id="KW-1185">Reference proteome</keyword>
<keyword evidence="9" id="KW-0576">Peroxisome</keyword>
<evidence type="ECO:0000256" key="5">
    <source>
        <dbReference type="ARBA" id="ARBA00022692"/>
    </source>
</evidence>
<keyword evidence="11" id="KW-0968">Cytoplasmic vesicle</keyword>
<proteinExistence type="inferred from homology"/>
<dbReference type="InterPro" id="IPR040399">
    <property type="entry name" value="TMEM35A/B"/>
</dbReference>
<evidence type="ECO:0000256" key="7">
    <source>
        <dbReference type="ARBA" id="ARBA00022989"/>
    </source>
</evidence>
<gene>
    <name evidence="14" type="ORF">NMOB1V02_LOCUS6272</name>
</gene>
<sequence>MFGFEDTVRRDLQFTIYGVFGIAAGVLNLWLPETAGRPMPQTMSDLILGLNNGLHKVRKSRVVQLTKNGLRGLREYVEEEMAMVPITDPEAESETSSISIRARREFVKYTKVFPFGSFFDLKAKWYRRVFGTLEAVFGLLMAIIPIAIVKDVSNSVLLTLTLLMGYNHYAVSNQFEKFAPFLVFFFLLCCRLIISWQIRRKERRQQLREEAEKTLEEEKKVK</sequence>
<keyword evidence="8 13" id="KW-0472">Membrane</keyword>
<evidence type="ECO:0000256" key="1">
    <source>
        <dbReference type="ARBA" id="ARBA00004477"/>
    </source>
</evidence>
<evidence type="ECO:0000256" key="10">
    <source>
        <dbReference type="ARBA" id="ARBA00023186"/>
    </source>
</evidence>
<comment type="similarity">
    <text evidence="4">Belongs to the DoxX family.</text>
</comment>
<evidence type="ECO:0000313" key="15">
    <source>
        <dbReference type="Proteomes" id="UP000678499"/>
    </source>
</evidence>
<keyword evidence="10" id="KW-0143">Chaperone</keyword>
<comment type="subcellular location">
    <subcellularLocation>
        <location evidence="2">Cytoplasmic vesicle</location>
    </subcellularLocation>
    <subcellularLocation>
        <location evidence="1">Endoplasmic reticulum membrane</location>
        <topology evidence="1">Multi-pass membrane protein</topology>
    </subcellularLocation>
    <subcellularLocation>
        <location evidence="3">Peroxisome membrane</location>
        <topology evidence="3">Multi-pass membrane protein</topology>
    </subcellularLocation>
</comment>
<keyword evidence="6" id="KW-0256">Endoplasmic reticulum</keyword>
<evidence type="ECO:0000256" key="11">
    <source>
        <dbReference type="ARBA" id="ARBA00023329"/>
    </source>
</evidence>
<feature type="transmembrane region" description="Helical" evidence="13">
    <location>
        <begin position="178"/>
        <end position="198"/>
    </location>
</feature>
<evidence type="ECO:0000256" key="2">
    <source>
        <dbReference type="ARBA" id="ARBA00004541"/>
    </source>
</evidence>
<dbReference type="GO" id="GO:2000010">
    <property type="term" value="P:positive regulation of protein localization to cell surface"/>
    <property type="evidence" value="ECO:0007669"/>
    <property type="project" value="TreeGrafter"/>
</dbReference>